<comment type="similarity">
    <text evidence="2">Belongs to the oxygen-dependent FAD-linked oxidoreductase family.</text>
</comment>
<evidence type="ECO:0000256" key="4">
    <source>
        <dbReference type="ARBA" id="ARBA00022827"/>
    </source>
</evidence>
<comment type="cofactor">
    <cofactor evidence="1">
        <name>FAD</name>
        <dbReference type="ChEBI" id="CHEBI:57692"/>
    </cofactor>
</comment>
<dbReference type="Gene3D" id="3.40.462.20">
    <property type="match status" value="1"/>
</dbReference>
<evidence type="ECO:0000256" key="3">
    <source>
        <dbReference type="ARBA" id="ARBA00022630"/>
    </source>
</evidence>
<dbReference type="PROSITE" id="PS51387">
    <property type="entry name" value="FAD_PCMH"/>
    <property type="match status" value="1"/>
</dbReference>
<dbReference type="PROSITE" id="PS00862">
    <property type="entry name" value="OX2_COVAL_FAD"/>
    <property type="match status" value="1"/>
</dbReference>
<accession>A0ABW6YIQ0</accession>
<dbReference type="Proteomes" id="UP001603013">
    <property type="component" value="Unassembled WGS sequence"/>
</dbReference>
<dbReference type="PANTHER" id="PTHR42973">
    <property type="entry name" value="BINDING OXIDOREDUCTASE, PUTATIVE (AFU_ORTHOLOGUE AFUA_1G17690)-RELATED"/>
    <property type="match status" value="1"/>
</dbReference>
<dbReference type="Pfam" id="PF01565">
    <property type="entry name" value="FAD_binding_4"/>
    <property type="match status" value="1"/>
</dbReference>
<evidence type="ECO:0000313" key="8">
    <source>
        <dbReference type="Proteomes" id="UP001603013"/>
    </source>
</evidence>
<evidence type="ECO:0000256" key="1">
    <source>
        <dbReference type="ARBA" id="ARBA00001974"/>
    </source>
</evidence>
<dbReference type="EMBL" id="JBIBSM010000017">
    <property type="protein sequence ID" value="MFF8279724.1"/>
    <property type="molecule type" value="Genomic_DNA"/>
</dbReference>
<dbReference type="Gene3D" id="3.30.43.10">
    <property type="entry name" value="Uridine Diphospho-n-acetylenolpyruvylglucosamine Reductase, domain 2"/>
    <property type="match status" value="1"/>
</dbReference>
<organism evidence="7 8">
    <name type="scientific">Streptomyces lateritius</name>
    <dbReference type="NCBI Taxonomy" id="67313"/>
    <lineage>
        <taxon>Bacteria</taxon>
        <taxon>Bacillati</taxon>
        <taxon>Actinomycetota</taxon>
        <taxon>Actinomycetes</taxon>
        <taxon>Kitasatosporales</taxon>
        <taxon>Streptomycetaceae</taxon>
        <taxon>Streptomyces</taxon>
    </lineage>
</organism>
<dbReference type="InterPro" id="IPR016164">
    <property type="entry name" value="FAD-linked_Oxase-like_C"/>
</dbReference>
<proteinExistence type="inferred from homology"/>
<evidence type="ECO:0000259" key="6">
    <source>
        <dbReference type="PROSITE" id="PS51387"/>
    </source>
</evidence>
<dbReference type="InterPro" id="IPR016169">
    <property type="entry name" value="FAD-bd_PCMH_sub2"/>
</dbReference>
<dbReference type="Gene3D" id="3.30.465.10">
    <property type="match status" value="1"/>
</dbReference>
<comment type="caution">
    <text evidence="7">The sequence shown here is derived from an EMBL/GenBank/DDBJ whole genome shotgun (WGS) entry which is preliminary data.</text>
</comment>
<evidence type="ECO:0000256" key="2">
    <source>
        <dbReference type="ARBA" id="ARBA00005466"/>
    </source>
</evidence>
<evidence type="ECO:0000313" key="7">
    <source>
        <dbReference type="EMBL" id="MFF8279724.1"/>
    </source>
</evidence>
<dbReference type="InterPro" id="IPR006093">
    <property type="entry name" value="Oxy_OxRdtase_FAD_BS"/>
</dbReference>
<gene>
    <name evidence="7" type="ORF">ACF05T_27055</name>
</gene>
<reference evidence="7 8" key="1">
    <citation type="submission" date="2024-10" db="EMBL/GenBank/DDBJ databases">
        <title>The Natural Products Discovery Center: Release of the First 8490 Sequenced Strains for Exploring Actinobacteria Biosynthetic Diversity.</title>
        <authorList>
            <person name="Kalkreuter E."/>
            <person name="Kautsar S.A."/>
            <person name="Yang D."/>
            <person name="Bader C.D."/>
            <person name="Teijaro C.N."/>
            <person name="Fluegel L."/>
            <person name="Davis C.M."/>
            <person name="Simpson J.R."/>
            <person name="Lauterbach L."/>
            <person name="Steele A.D."/>
            <person name="Gui C."/>
            <person name="Meng S."/>
            <person name="Li G."/>
            <person name="Viehrig K."/>
            <person name="Ye F."/>
            <person name="Su P."/>
            <person name="Kiefer A.F."/>
            <person name="Nichols A."/>
            <person name="Cepeda A.J."/>
            <person name="Yan W."/>
            <person name="Fan B."/>
            <person name="Jiang Y."/>
            <person name="Adhikari A."/>
            <person name="Zheng C.-J."/>
            <person name="Schuster L."/>
            <person name="Cowan T.M."/>
            <person name="Smanski M.J."/>
            <person name="Chevrette M.G."/>
            <person name="De Carvalho L.P.S."/>
            <person name="Shen B."/>
        </authorList>
    </citation>
    <scope>NUCLEOTIDE SEQUENCE [LARGE SCALE GENOMIC DNA]</scope>
    <source>
        <strain evidence="7 8">NPDC015755</strain>
    </source>
</reference>
<keyword evidence="4" id="KW-0274">FAD</keyword>
<dbReference type="RefSeq" id="WP_391936661.1">
    <property type="nucleotide sequence ID" value="NZ_JBIBSM010000017.1"/>
</dbReference>
<dbReference type="SUPFAM" id="SSF56176">
    <property type="entry name" value="FAD-binding/transporter-associated domain-like"/>
    <property type="match status" value="1"/>
</dbReference>
<dbReference type="InterPro" id="IPR012951">
    <property type="entry name" value="BBE"/>
</dbReference>
<dbReference type="InterPro" id="IPR016167">
    <property type="entry name" value="FAD-bd_PCMH_sub1"/>
</dbReference>
<feature type="domain" description="FAD-binding PCMH-type" evidence="6">
    <location>
        <begin position="46"/>
        <end position="216"/>
    </location>
</feature>
<dbReference type="PANTHER" id="PTHR42973:SF39">
    <property type="entry name" value="FAD-BINDING PCMH-TYPE DOMAIN-CONTAINING PROTEIN"/>
    <property type="match status" value="1"/>
</dbReference>
<name>A0ABW6YIQ0_9ACTN</name>
<dbReference type="InterPro" id="IPR036318">
    <property type="entry name" value="FAD-bd_PCMH-like_sf"/>
</dbReference>
<keyword evidence="8" id="KW-1185">Reference proteome</keyword>
<dbReference type="InterPro" id="IPR050416">
    <property type="entry name" value="FAD-linked_Oxidoreductase"/>
</dbReference>
<dbReference type="SUPFAM" id="SSF55103">
    <property type="entry name" value="FAD-linked oxidases, C-terminal domain"/>
    <property type="match status" value="1"/>
</dbReference>
<sequence length="474" mass="51514">MGTAHAEAARADRAAVQELERTFAGRLVHPHEPAYDEARRIWNGSISKFPALVAYCTGVADVVAALDCARRGGLPVAVRSGGHSFPGQSLCEGGIVIDLSAMNGIRVDPVHRTVRAQAGVLLGALDRETQHFGLAIPSGIVTHTGLAGLTLGGGIGWLMRKYGLTVDQLLSADLVTADGTFLQVSAESQPELFWGLRGAGGNFGVVTEFEFRLNPVGPTVLAGPVLWPLEEAPRVLRFYRDWITDVPDELTTVVVHRKAPSLPAIPPDLHGRPVIAVISCYTGDIDEGQEVLRPLKAFGTPLLDLCVPKPYTQHQAMFDPSFPHGWWYYVKACNVDRLTDDVVDICAEHALRVASPLSTGGIFHLGGAVARVGEDETAYSGRGVGHTFNINGNRTTAEGFEEERAWARDWWSALRPHHAGVYVNFLMDEGADRIEQAYGAAKLRRLRELKREFDPANVFRSNQNIAPAEWPQGA</sequence>
<keyword evidence="5" id="KW-0560">Oxidoreductase</keyword>
<protein>
    <submittedName>
        <fullName evidence="7">FAD-binding oxidoreductase</fullName>
    </submittedName>
</protein>
<keyword evidence="3" id="KW-0285">Flavoprotein</keyword>
<dbReference type="Pfam" id="PF08031">
    <property type="entry name" value="BBE"/>
    <property type="match status" value="1"/>
</dbReference>
<dbReference type="InterPro" id="IPR016166">
    <property type="entry name" value="FAD-bd_PCMH"/>
</dbReference>
<evidence type="ECO:0000256" key="5">
    <source>
        <dbReference type="ARBA" id="ARBA00023002"/>
    </source>
</evidence>
<dbReference type="InterPro" id="IPR006094">
    <property type="entry name" value="Oxid_FAD_bind_N"/>
</dbReference>